<evidence type="ECO:0000259" key="2">
    <source>
        <dbReference type="Pfam" id="PF05448"/>
    </source>
</evidence>
<keyword evidence="4" id="KW-1185">Reference proteome</keyword>
<dbReference type="InterPro" id="IPR050261">
    <property type="entry name" value="FrsA_esterase"/>
</dbReference>
<evidence type="ECO:0000313" key="4">
    <source>
        <dbReference type="Proteomes" id="UP001501508"/>
    </source>
</evidence>
<feature type="signal peptide" evidence="1">
    <location>
        <begin position="1"/>
        <end position="25"/>
    </location>
</feature>
<feature type="chain" id="PRO_5046418751" description="Acetyl xylan esterase domain-containing protein" evidence="1">
    <location>
        <begin position="26"/>
        <end position="687"/>
    </location>
</feature>
<dbReference type="Pfam" id="PF05448">
    <property type="entry name" value="AXE1"/>
    <property type="match status" value="1"/>
</dbReference>
<dbReference type="InterPro" id="IPR008391">
    <property type="entry name" value="AXE1_dom"/>
</dbReference>
<dbReference type="InterPro" id="IPR029058">
    <property type="entry name" value="AB_hydrolase_fold"/>
</dbReference>
<dbReference type="RefSeq" id="WP_345030258.1">
    <property type="nucleotide sequence ID" value="NZ_BAABEY010000026.1"/>
</dbReference>
<reference evidence="4" key="1">
    <citation type="journal article" date="2019" name="Int. J. Syst. Evol. Microbiol.">
        <title>The Global Catalogue of Microorganisms (GCM) 10K type strain sequencing project: providing services to taxonomists for standard genome sequencing and annotation.</title>
        <authorList>
            <consortium name="The Broad Institute Genomics Platform"/>
            <consortium name="The Broad Institute Genome Sequencing Center for Infectious Disease"/>
            <person name="Wu L."/>
            <person name="Ma J."/>
        </authorList>
    </citation>
    <scope>NUCLEOTIDE SEQUENCE [LARGE SCALE GENOMIC DNA]</scope>
    <source>
        <strain evidence="4">JCM 31920</strain>
    </source>
</reference>
<protein>
    <recommendedName>
        <fullName evidence="2">Acetyl xylan esterase domain-containing protein</fullName>
    </recommendedName>
</protein>
<organism evidence="3 4">
    <name type="scientific">Ravibacter arvi</name>
    <dbReference type="NCBI Taxonomy" id="2051041"/>
    <lineage>
        <taxon>Bacteria</taxon>
        <taxon>Pseudomonadati</taxon>
        <taxon>Bacteroidota</taxon>
        <taxon>Cytophagia</taxon>
        <taxon>Cytophagales</taxon>
        <taxon>Spirosomataceae</taxon>
        <taxon>Ravibacter</taxon>
    </lineage>
</organism>
<dbReference type="PANTHER" id="PTHR22946:SF8">
    <property type="entry name" value="ACETYL XYLAN ESTERASE DOMAIN-CONTAINING PROTEIN"/>
    <property type="match status" value="1"/>
</dbReference>
<proteinExistence type="predicted"/>
<evidence type="ECO:0000313" key="3">
    <source>
        <dbReference type="EMBL" id="GAA4442062.1"/>
    </source>
</evidence>
<feature type="domain" description="Acetyl xylan esterase" evidence="2">
    <location>
        <begin position="109"/>
        <end position="261"/>
    </location>
</feature>
<keyword evidence="1" id="KW-0732">Signal</keyword>
<comment type="caution">
    <text evidence="3">The sequence shown here is derived from an EMBL/GenBank/DDBJ whole genome shotgun (WGS) entry which is preliminary data.</text>
</comment>
<dbReference type="SUPFAM" id="SSF53474">
    <property type="entry name" value="alpha/beta-Hydrolases"/>
    <property type="match status" value="2"/>
</dbReference>
<evidence type="ECO:0000256" key="1">
    <source>
        <dbReference type="SAM" id="SignalP"/>
    </source>
</evidence>
<name>A0ABP8M0R5_9BACT</name>
<gene>
    <name evidence="3" type="ORF">GCM10023091_28220</name>
</gene>
<dbReference type="Gene3D" id="3.40.50.1820">
    <property type="entry name" value="alpha/beta hydrolase"/>
    <property type="match status" value="2"/>
</dbReference>
<dbReference type="Proteomes" id="UP001501508">
    <property type="component" value="Unassembled WGS sequence"/>
</dbReference>
<accession>A0ABP8M0R5</accession>
<dbReference type="EMBL" id="BAABEY010000026">
    <property type="protein sequence ID" value="GAA4442062.1"/>
    <property type="molecule type" value="Genomic_DNA"/>
</dbReference>
<sequence>MLSFLRIAGSTRLASLLCAFSLAVAHGQELRPEQLPRVFPVRDSAMIERELREMATAYFGNAVSRAKDCSSANRYQWLRTEIIRKSGAGSFLASDIDVRYTGTLNFADFKVKRLYFRVREDIYATANLYIPHGSGPFPAVLHMPGHWEHAKLDPEMTAVGQSLAVNGYVCLTIDPWGSGERSTVHGESDYHGANLGASLMNLGETLLGHQLADNVRAVDLLCSLPYVDTLRIGATGASGGGSQALWLAATDQRIRSVVTVVSAGTFEAFVMRRNCVCELLPDGLTFSEEFEVTNLVAPRAIRMISHEKEQNPAFIPSEMRRTYRLSQPFFKAAGVPHHLDYHTVDTTHGYFREDRMAMIAWFNRHLKQDSTLAVRMPGGPVVRAEDLMVFGTGKRPGEVQGTAGYCRRQGSRLRDSYLQRHAFNPALKRSELAAILRLSDEPLLPAVAAGSSGRWLRYTVKCAARTIPVLVAHPPGEPANRRYCVMLHPDGKDQVDRARVTDLLKAGYSVVLPDLSGTGELASSSENDLVRSRKFHTRARAELWLGRTILGCWTAEITALAGWLASETDTCEIVIEGTRETALAALFASCLHDGIKRVTLRDAPVSYLFDPGGNVNYFSMAVHLPGILRWGDVSLAAALSNASVTFVNPVSMGGMPLSREQLEILGKEYETVRKRCRTGVTTLFKTE</sequence>
<dbReference type="PANTHER" id="PTHR22946">
    <property type="entry name" value="DIENELACTONE HYDROLASE DOMAIN-CONTAINING PROTEIN-RELATED"/>
    <property type="match status" value="1"/>
</dbReference>